<sequence>MMERANWEQYLKQLLLLVSLAPPKEEEFIRFTDSSLSLEKEKEKGRGCVVALKGDPFPKEEFEKLEIEVSPISDLMTLMGQIVAFLMKHNAEPEAIDLLIKVGCLDMLLDHVESTNYKRTCQHLASATRYIDTDVPHIAFNIYEIFGDRTSALRFILFQDDVKGVTLELDDKMVPNENDRKVSQDIINNVKLSEGYLILARVIDAMEPKSHKEICNVRLAFDCRSTADIARMHVAATFMNAFVNAGFGQDKLMTSGSESTRSWLFRNKKHRKTSVAASLGLILLWDVDADLAQIEKYFDSNDNHVIAGALLAALDLLANYINEEDASIRIGAIMGLGIAYAGSQNGLIDSLLSPILEDLTAPLDVLAFTAISLGFASLQDSCEGTAKITDGLHKKLRKCFDLTLRPLAYAGTRDVEKAQNLLAYCEELTKEGSDEEGDTHQGTAVIGIALVAMAEEVGLDMAIQSLKGLLKYEEQNIRGAVPLSLALLFISNPKVNVMDTLSGLSHDTDSGVAMCAIISLGLIGAGTNNAQIASMLQGLAKHYSKEGSLLFCVRIAQGLLHLGKGLLTLSPYHSNHLLLSPTRLAGIITMLCACLDMKSISLGDYPHVLYFLVLAMQPRMLMTLGENLEPLAVAVRVGQTVRTYSTPVVLAAERAELLTEK</sequence>
<accession>A0ACC2MWA3</accession>
<comment type="caution">
    <text evidence="1">The sequence shown here is derived from an EMBL/GenBank/DDBJ whole genome shotgun (WGS) entry which is preliminary data.</text>
</comment>
<proteinExistence type="predicted"/>
<dbReference type="EMBL" id="CM056809">
    <property type="protein sequence ID" value="KAJ8649928.1"/>
    <property type="molecule type" value="Genomic_DNA"/>
</dbReference>
<gene>
    <name evidence="1" type="ORF">MRB53_002951</name>
</gene>
<organism evidence="1 2">
    <name type="scientific">Persea americana</name>
    <name type="common">Avocado</name>
    <dbReference type="NCBI Taxonomy" id="3435"/>
    <lineage>
        <taxon>Eukaryota</taxon>
        <taxon>Viridiplantae</taxon>
        <taxon>Streptophyta</taxon>
        <taxon>Embryophyta</taxon>
        <taxon>Tracheophyta</taxon>
        <taxon>Spermatophyta</taxon>
        <taxon>Magnoliopsida</taxon>
        <taxon>Magnoliidae</taxon>
        <taxon>Laurales</taxon>
        <taxon>Lauraceae</taxon>
        <taxon>Persea</taxon>
    </lineage>
</organism>
<evidence type="ECO:0000313" key="1">
    <source>
        <dbReference type="EMBL" id="KAJ8649928.1"/>
    </source>
</evidence>
<protein>
    <submittedName>
        <fullName evidence="1">Uncharacterized protein</fullName>
    </submittedName>
</protein>
<evidence type="ECO:0000313" key="2">
    <source>
        <dbReference type="Proteomes" id="UP001234297"/>
    </source>
</evidence>
<name>A0ACC2MWA3_PERAE</name>
<keyword evidence="2" id="KW-1185">Reference proteome</keyword>
<dbReference type="Proteomes" id="UP001234297">
    <property type="component" value="Chromosome 1"/>
</dbReference>
<reference evidence="1 2" key="1">
    <citation type="journal article" date="2022" name="Hortic Res">
        <title>A haplotype resolved chromosomal level avocado genome allows analysis of novel avocado genes.</title>
        <authorList>
            <person name="Nath O."/>
            <person name="Fletcher S.J."/>
            <person name="Hayward A."/>
            <person name="Shaw L.M."/>
            <person name="Masouleh A.K."/>
            <person name="Furtado A."/>
            <person name="Henry R.J."/>
            <person name="Mitter N."/>
        </authorList>
    </citation>
    <scope>NUCLEOTIDE SEQUENCE [LARGE SCALE GENOMIC DNA]</scope>
    <source>
        <strain evidence="2">cv. Hass</strain>
    </source>
</reference>